<protein>
    <recommendedName>
        <fullName evidence="2">MACPF domain-containing protein</fullName>
    </recommendedName>
</protein>
<evidence type="ECO:0000259" key="2">
    <source>
        <dbReference type="Pfam" id="PF01823"/>
    </source>
</evidence>
<feature type="region of interest" description="Disordered" evidence="1">
    <location>
        <begin position="132"/>
        <end position="180"/>
    </location>
</feature>
<accession>A0ABR0E5M2</accession>
<evidence type="ECO:0000313" key="4">
    <source>
        <dbReference type="Proteomes" id="UP001305779"/>
    </source>
</evidence>
<feature type="region of interest" description="Disordered" evidence="1">
    <location>
        <begin position="244"/>
        <end position="289"/>
    </location>
</feature>
<feature type="region of interest" description="Disordered" evidence="1">
    <location>
        <begin position="587"/>
        <end position="609"/>
    </location>
</feature>
<reference evidence="3 4" key="1">
    <citation type="journal article" date="2023" name="G3 (Bethesda)">
        <title>A chromosome-level genome assembly of Zasmidium syzygii isolated from banana leaves.</title>
        <authorList>
            <person name="van Westerhoven A.C."/>
            <person name="Mehrabi R."/>
            <person name="Talebi R."/>
            <person name="Steentjes M.B.F."/>
            <person name="Corcolon B."/>
            <person name="Chong P.A."/>
            <person name="Kema G.H.J."/>
            <person name="Seidl M.F."/>
        </authorList>
    </citation>
    <scope>NUCLEOTIDE SEQUENCE [LARGE SCALE GENOMIC DNA]</scope>
    <source>
        <strain evidence="3 4">P124</strain>
    </source>
</reference>
<dbReference type="Proteomes" id="UP001305779">
    <property type="component" value="Unassembled WGS sequence"/>
</dbReference>
<comment type="caution">
    <text evidence="3">The sequence shown here is derived from an EMBL/GenBank/DDBJ whole genome shotgun (WGS) entry which is preliminary data.</text>
</comment>
<feature type="compositionally biased region" description="Polar residues" evidence="1">
    <location>
        <begin position="396"/>
        <end position="408"/>
    </location>
</feature>
<dbReference type="Pfam" id="PF01823">
    <property type="entry name" value="MACPF"/>
    <property type="match status" value="1"/>
</dbReference>
<name>A0ABR0E5M2_ZASCE</name>
<feature type="compositionally biased region" description="Acidic residues" evidence="1">
    <location>
        <begin position="359"/>
        <end position="368"/>
    </location>
</feature>
<evidence type="ECO:0000313" key="3">
    <source>
        <dbReference type="EMBL" id="KAK4496665.1"/>
    </source>
</evidence>
<feature type="compositionally biased region" description="Polar residues" evidence="1">
    <location>
        <begin position="148"/>
        <end position="161"/>
    </location>
</feature>
<feature type="compositionally biased region" description="Basic and acidic residues" evidence="1">
    <location>
        <begin position="376"/>
        <end position="395"/>
    </location>
</feature>
<organism evidence="3 4">
    <name type="scientific">Zasmidium cellare</name>
    <name type="common">Wine cellar mold</name>
    <name type="synonym">Racodium cellare</name>
    <dbReference type="NCBI Taxonomy" id="395010"/>
    <lineage>
        <taxon>Eukaryota</taxon>
        <taxon>Fungi</taxon>
        <taxon>Dikarya</taxon>
        <taxon>Ascomycota</taxon>
        <taxon>Pezizomycotina</taxon>
        <taxon>Dothideomycetes</taxon>
        <taxon>Dothideomycetidae</taxon>
        <taxon>Mycosphaerellales</taxon>
        <taxon>Mycosphaerellaceae</taxon>
        <taxon>Zasmidium</taxon>
    </lineage>
</organism>
<dbReference type="EMBL" id="JAXOVC010000010">
    <property type="protein sequence ID" value="KAK4496665.1"/>
    <property type="molecule type" value="Genomic_DNA"/>
</dbReference>
<proteinExistence type="predicted"/>
<feature type="domain" description="MACPF" evidence="2">
    <location>
        <begin position="491"/>
        <end position="627"/>
    </location>
</feature>
<feature type="region of interest" description="Disordered" evidence="1">
    <location>
        <begin position="1"/>
        <end position="54"/>
    </location>
</feature>
<dbReference type="InterPro" id="IPR020864">
    <property type="entry name" value="MACPF"/>
</dbReference>
<sequence length="999" mass="108524">MAPKAGDVLSKGSSVTAKNTPAPKSDTAHSAAAGAKTEKATPDGSKSSKPSDFTVNELKVVQHAMKSEHSKDIATLQNAELETTTLADYITICETNAERRAKKASGKVAAEQKQSQQSKPSSFTLFVKADEAKEQHAAHKSGHGGTTAPDNSSGSSGNTLDAGTPTAATKDPGSTSRDFQLDDTQAQGMMDGAKHASQLDVAEWQLVLENCGAMYGWFINRFTNQIEQAPLPAFQLRRVGKGTKTIDDETSPQPGAERRTGKQQPTNEDRGSTNEATPEESEESEAQNQKRELLWEAAQTRLASSSEEAADADDVAEQITAETEPDHKDPETSNSSTADIHVKTPESQTDNDHHTSEMPTEDLGDDEPSSSGVTRGLHDHSTSHEAEELDHDSRPSRTGSEKATVSDPSIENDTVAEIVRAKPRFHVSDNSKIEISMVSNEFQASLATNDFSSSHTEGSVEGGFGKFAASVSAGHSSSQSSSAGAAINTFSKTMIAKYMLPRAVLYLEPSDLEPSDELVAAIARLKKSRSILDMRQLYKDFGQLFCKQITIGGRLLTSKILDATEASAQRKEQQEYKTSVSASVSTPWVSGSVNHEHGGGSSTDASVSNAQKVERHAFEAVGGDTIKASKIDLSPMAEAISELPGYRSVQAIFAQALPALTRYIEMPKTREIKVRLRLESSTNGLSLANVNTSSKSYYLGHKSTSAITPKQWYIKDAVQAFWGGCVDAFDNIMFSPRTYRAPVIYGFAANKVSTSYFGRKNTDDTFATTWSMTCPYDDALTHQGRVILRSIAAKTGPPAASLVVFRNQQGVFLPAMGNMNDAHIFRVLKKGGRKRGETIQDGDDIRLSWNFQDQTIGFRDFTEDSFGRRRHAWPQELHQQTTLYMKLPWPRFEQIAPGTPNSLMMSFVESEDPTAVEFRTIPTERANGPGAKATYAVQDVSFRIDVVDKGGMGDIGDYMLASLAESNDIGEDLGDAEDKTNIVDDGQRYVSQIFLDYQS</sequence>
<feature type="compositionally biased region" description="Basic and acidic residues" evidence="1">
    <location>
        <begin position="340"/>
        <end position="356"/>
    </location>
</feature>
<feature type="region of interest" description="Disordered" evidence="1">
    <location>
        <begin position="321"/>
        <end position="408"/>
    </location>
</feature>
<keyword evidence="4" id="KW-1185">Reference proteome</keyword>
<feature type="compositionally biased region" description="Polar residues" evidence="1">
    <location>
        <begin position="44"/>
        <end position="54"/>
    </location>
</feature>
<gene>
    <name evidence="3" type="ORF">PRZ48_012647</name>
</gene>
<evidence type="ECO:0000256" key="1">
    <source>
        <dbReference type="SAM" id="MobiDB-lite"/>
    </source>
</evidence>